<dbReference type="RefSeq" id="WP_407030844.1">
    <property type="nucleotide sequence ID" value="NZ_JAQGEF010000006.1"/>
</dbReference>
<keyword evidence="10" id="KW-1185">Reference proteome</keyword>
<name>A0ABT4UIT7_9BACT</name>
<evidence type="ECO:0000256" key="3">
    <source>
        <dbReference type="ARBA" id="ARBA00022475"/>
    </source>
</evidence>
<comment type="subcellular location">
    <subcellularLocation>
        <location evidence="1">Cell membrane</location>
        <topology evidence="1">Single-pass membrane protein</topology>
    </subcellularLocation>
    <subcellularLocation>
        <location evidence="7">Cell membrane</location>
        <topology evidence="7">Single-pass type II membrane protein</topology>
    </subcellularLocation>
</comment>
<evidence type="ECO:0000313" key="10">
    <source>
        <dbReference type="Proteomes" id="UP001210231"/>
    </source>
</evidence>
<keyword evidence="7" id="KW-0653">Protein transport</keyword>
<evidence type="ECO:0000256" key="1">
    <source>
        <dbReference type="ARBA" id="ARBA00004162"/>
    </source>
</evidence>
<dbReference type="EMBL" id="JAQGEF010000006">
    <property type="protein sequence ID" value="MDA3614519.1"/>
    <property type="molecule type" value="Genomic_DNA"/>
</dbReference>
<evidence type="ECO:0000256" key="6">
    <source>
        <dbReference type="ARBA" id="ARBA00023136"/>
    </source>
</evidence>
<keyword evidence="3" id="KW-1003">Cell membrane</keyword>
<organism evidence="9 10">
    <name type="scientific">Polluticaenibacter yanchengensis</name>
    <dbReference type="NCBI Taxonomy" id="3014562"/>
    <lineage>
        <taxon>Bacteria</taxon>
        <taxon>Pseudomonadati</taxon>
        <taxon>Bacteroidota</taxon>
        <taxon>Chitinophagia</taxon>
        <taxon>Chitinophagales</taxon>
        <taxon>Chitinophagaceae</taxon>
        <taxon>Polluticaenibacter</taxon>
    </lineage>
</organism>
<dbReference type="Proteomes" id="UP001210231">
    <property type="component" value="Unassembled WGS sequence"/>
</dbReference>
<dbReference type="Pfam" id="PF02472">
    <property type="entry name" value="ExbD"/>
    <property type="match status" value="1"/>
</dbReference>
<proteinExistence type="inferred from homology"/>
<accession>A0ABT4UIT7</accession>
<protein>
    <submittedName>
        <fullName evidence="9">Biopolymer transporter ExbD</fullName>
    </submittedName>
</protein>
<reference evidence="9 10" key="1">
    <citation type="submission" date="2022-12" db="EMBL/GenBank/DDBJ databases">
        <title>Chitinophagaceae gen. sp. nov., a new member of the family Chitinophagaceae, isolated from soil in a chemical factory.</title>
        <authorList>
            <person name="Ke Z."/>
        </authorList>
    </citation>
    <scope>NUCLEOTIDE SEQUENCE [LARGE SCALE GENOMIC DNA]</scope>
    <source>
        <strain evidence="9 10">LY-5</strain>
    </source>
</reference>
<gene>
    <name evidence="9" type="ORF">O3P16_06845</name>
</gene>
<keyword evidence="6 8" id="KW-0472">Membrane</keyword>
<dbReference type="PANTHER" id="PTHR30558:SF3">
    <property type="entry name" value="BIOPOLYMER TRANSPORT PROTEIN EXBD-RELATED"/>
    <property type="match status" value="1"/>
</dbReference>
<evidence type="ECO:0000256" key="2">
    <source>
        <dbReference type="ARBA" id="ARBA00005811"/>
    </source>
</evidence>
<comment type="similarity">
    <text evidence="2 7">Belongs to the ExbD/TolR family.</text>
</comment>
<sequence>MADLGEKITGRKGTGVKKPERKAIRVDMTPMVDLGFILITFFVFTSTMSTSTAMNLYLPKDVAKPRQQMNIKHSGALTILLGPDHSIYYYEGIFDGTKTDIKSSNLVSIREVILNKKKRTNEADFMVIVKPAPESTMGMLVNVLDEMSINVVKSYAMTDITEEENNVLAIL</sequence>
<feature type="transmembrane region" description="Helical" evidence="8">
    <location>
        <begin position="34"/>
        <end position="58"/>
    </location>
</feature>
<keyword evidence="7" id="KW-0813">Transport</keyword>
<evidence type="ECO:0000256" key="5">
    <source>
        <dbReference type="ARBA" id="ARBA00022989"/>
    </source>
</evidence>
<evidence type="ECO:0000256" key="4">
    <source>
        <dbReference type="ARBA" id="ARBA00022692"/>
    </source>
</evidence>
<comment type="caution">
    <text evidence="9">The sequence shown here is derived from an EMBL/GenBank/DDBJ whole genome shotgun (WGS) entry which is preliminary data.</text>
</comment>
<dbReference type="InterPro" id="IPR003400">
    <property type="entry name" value="ExbD"/>
</dbReference>
<dbReference type="PANTHER" id="PTHR30558">
    <property type="entry name" value="EXBD MEMBRANE COMPONENT OF PMF-DRIVEN MACROMOLECULE IMPORT SYSTEM"/>
    <property type="match status" value="1"/>
</dbReference>
<evidence type="ECO:0000256" key="7">
    <source>
        <dbReference type="RuleBase" id="RU003879"/>
    </source>
</evidence>
<evidence type="ECO:0000256" key="8">
    <source>
        <dbReference type="SAM" id="Phobius"/>
    </source>
</evidence>
<evidence type="ECO:0000313" key="9">
    <source>
        <dbReference type="EMBL" id="MDA3614519.1"/>
    </source>
</evidence>
<keyword evidence="5 8" id="KW-1133">Transmembrane helix</keyword>
<keyword evidence="4 7" id="KW-0812">Transmembrane</keyword>